<protein>
    <submittedName>
        <fullName evidence="2">Uncharacterized protein</fullName>
    </submittedName>
</protein>
<name>A0A554LM40_9BACT</name>
<sequence>MGEKIGDDETGAEDFVAPEVEQPTQPQPAKVERVMTPEEREQIQKVVYEIALSKQGKFLEEERPKNEEIAASVIEKSLASAKAAGIQLSVELMSDFSKLTRMISEREEVGISISDDTIQMLKDHDLDQAEELYTKLADSGRLFSERGHIAPPSREEVTEIYGLIESVLSEKGDGGVLADEFLKFNYYLKEYADVRWSDEGEGKITSDILAEALISIMETGVSTEPTAITTEDALRILGDSGIKVPVSWKKCNKGLKMNITLAMQTAQNNFSENATMIETSEGPIITIGGQNA</sequence>
<comment type="caution">
    <text evidence="2">The sequence shown here is derived from an EMBL/GenBank/DDBJ whole genome shotgun (WGS) entry which is preliminary data.</text>
</comment>
<organism evidence="2 3">
    <name type="scientific">Candidatus Berkelbacteria bacterium Athens1014_28</name>
    <dbReference type="NCBI Taxonomy" id="2017145"/>
    <lineage>
        <taxon>Bacteria</taxon>
        <taxon>Candidatus Berkelbacteria</taxon>
    </lineage>
</organism>
<evidence type="ECO:0000313" key="2">
    <source>
        <dbReference type="EMBL" id="TSC93943.1"/>
    </source>
</evidence>
<proteinExistence type="predicted"/>
<accession>A0A554LM40</accession>
<dbReference type="AlphaFoldDB" id="A0A554LM40"/>
<dbReference type="Proteomes" id="UP000316495">
    <property type="component" value="Unassembled WGS sequence"/>
</dbReference>
<dbReference type="EMBL" id="VMGN01000024">
    <property type="protein sequence ID" value="TSC93943.1"/>
    <property type="molecule type" value="Genomic_DNA"/>
</dbReference>
<evidence type="ECO:0000256" key="1">
    <source>
        <dbReference type="SAM" id="MobiDB-lite"/>
    </source>
</evidence>
<feature type="region of interest" description="Disordered" evidence="1">
    <location>
        <begin position="1"/>
        <end position="36"/>
    </location>
</feature>
<reference evidence="2 3" key="1">
    <citation type="submission" date="2017-07" db="EMBL/GenBank/DDBJ databases">
        <title>Mechanisms for carbon and nitrogen cycling indicate functional differentiation within the Candidate Phyla Radiation.</title>
        <authorList>
            <person name="Danczak R.E."/>
            <person name="Johnston M.D."/>
            <person name="Kenah C."/>
            <person name="Slattery M."/>
            <person name="Wrighton K.C."/>
            <person name="Wilkins M.J."/>
        </authorList>
    </citation>
    <scope>NUCLEOTIDE SEQUENCE [LARGE SCALE GENOMIC DNA]</scope>
    <source>
        <strain evidence="2">Athens1014_28</strain>
    </source>
</reference>
<evidence type="ECO:0000313" key="3">
    <source>
        <dbReference type="Proteomes" id="UP000316495"/>
    </source>
</evidence>
<gene>
    <name evidence="2" type="ORF">Athens101428_466</name>
</gene>